<comment type="caution">
    <text evidence="1">The sequence shown here is derived from an EMBL/GenBank/DDBJ whole genome shotgun (WGS) entry which is preliminary data.</text>
</comment>
<sequence length="425" mass="43766">MNINDGLFEVLGGTNVENLLFAGNTAMQVFGTLNVGDGSGAPESARLYIGQNTLPELPNPTNRRFLDIEPGGQMIVRSDAEVLIGGGNRGTLQLVGNATYTQQGGTVNVRASFQLGNGSLATVNNGELNVGVNQSNGGNSITFPVDVTAVTRFILNGGTVNVGDGNSSFGSPTAAGNFGNGNNNPAFASANYASLEITGGTLNLNGRFTLNDANYRFIMSGGAFNINPSGDQDITGTQNALSFNRGIVQHSGGTITIVNPNPNAGGNNTTTGVSFRTSPLGDPDAGAFLTGSTTQANINACFTGTSVIRFGNGSSTTPGSAEGFEVCLHPSHTYNNFVVNNPSGNNRFVWLYTPTNGQTLNFNGNFTVTAGEVRQGRPATPAVPNVLVQGVGSGEFTLGNNALYRIYNVATGNPAPIYGTAATIA</sequence>
<dbReference type="EMBL" id="PHFL01000072">
    <property type="protein sequence ID" value="RFM22885.1"/>
    <property type="molecule type" value="Genomic_DNA"/>
</dbReference>
<accession>A0A395LW24</accession>
<organism evidence="1 2">
    <name type="scientific">Candidatus Thermochlorobacter aerophilus</name>
    <dbReference type="NCBI Taxonomy" id="1868324"/>
    <lineage>
        <taxon>Bacteria</taxon>
        <taxon>Pseudomonadati</taxon>
        <taxon>Chlorobiota</taxon>
        <taxon>Chlorobiia</taxon>
        <taxon>Chlorobiales</taxon>
        <taxon>Candidatus Thermochlorobacteriaceae</taxon>
        <taxon>Candidatus Thermochlorobacter</taxon>
    </lineage>
</organism>
<evidence type="ECO:0000313" key="1">
    <source>
        <dbReference type="EMBL" id="RFM22885.1"/>
    </source>
</evidence>
<name>A0A395LW24_9BACT</name>
<dbReference type="Proteomes" id="UP000266389">
    <property type="component" value="Unassembled WGS sequence"/>
</dbReference>
<dbReference type="AlphaFoldDB" id="A0A395LW24"/>
<protein>
    <submittedName>
        <fullName evidence="1">Uncharacterized protein</fullName>
    </submittedName>
</protein>
<proteinExistence type="predicted"/>
<evidence type="ECO:0000313" key="2">
    <source>
        <dbReference type="Proteomes" id="UP000266389"/>
    </source>
</evidence>
<reference evidence="1 2" key="1">
    <citation type="journal article" date="2011" name="ISME J.">
        <title>Community ecology of hot spring cyanobacterial mats: predominant populations and their functional potential.</title>
        <authorList>
            <person name="Klatt C.G."/>
            <person name="Wood J.M."/>
            <person name="Rusch D.B."/>
            <person name="Bateson M.M."/>
            <person name="Hamamura N."/>
            <person name="Heidelberg J.F."/>
            <person name="Grossman A.R."/>
            <person name="Bhaya D."/>
            <person name="Cohan F.M."/>
            <person name="Kuhl M."/>
            <person name="Bryant D.A."/>
            <person name="Ward D.M."/>
        </authorList>
    </citation>
    <scope>NUCLEOTIDE SEQUENCE [LARGE SCALE GENOMIC DNA]</scope>
    <source>
        <strain evidence="1">OS</strain>
    </source>
</reference>
<gene>
    <name evidence="1" type="ORF">D0433_13790</name>
</gene>